<dbReference type="AlphaFoldDB" id="A0ABD2WJJ2"/>
<proteinExistence type="predicted"/>
<dbReference type="Proteomes" id="UP001627154">
    <property type="component" value="Unassembled WGS sequence"/>
</dbReference>
<dbReference type="EMBL" id="JBJJXI010000100">
    <property type="protein sequence ID" value="KAL3393002.1"/>
    <property type="molecule type" value="Genomic_DNA"/>
</dbReference>
<gene>
    <name evidence="1" type="ORF">TKK_012282</name>
</gene>
<name>A0ABD2WJJ2_9HYME</name>
<keyword evidence="2" id="KW-1185">Reference proteome</keyword>
<evidence type="ECO:0000313" key="1">
    <source>
        <dbReference type="EMBL" id="KAL3393002.1"/>
    </source>
</evidence>
<organism evidence="1 2">
    <name type="scientific">Trichogramma kaykai</name>
    <dbReference type="NCBI Taxonomy" id="54128"/>
    <lineage>
        <taxon>Eukaryota</taxon>
        <taxon>Metazoa</taxon>
        <taxon>Ecdysozoa</taxon>
        <taxon>Arthropoda</taxon>
        <taxon>Hexapoda</taxon>
        <taxon>Insecta</taxon>
        <taxon>Pterygota</taxon>
        <taxon>Neoptera</taxon>
        <taxon>Endopterygota</taxon>
        <taxon>Hymenoptera</taxon>
        <taxon>Apocrita</taxon>
        <taxon>Proctotrupomorpha</taxon>
        <taxon>Chalcidoidea</taxon>
        <taxon>Trichogrammatidae</taxon>
        <taxon>Trichogramma</taxon>
    </lineage>
</organism>
<protein>
    <submittedName>
        <fullName evidence="1">Uncharacterized protein</fullName>
    </submittedName>
</protein>
<comment type="caution">
    <text evidence="1">The sequence shown here is derived from an EMBL/GenBank/DDBJ whole genome shotgun (WGS) entry which is preliminary data.</text>
</comment>
<evidence type="ECO:0000313" key="2">
    <source>
        <dbReference type="Proteomes" id="UP001627154"/>
    </source>
</evidence>
<sequence>MKAVCGTLVVAERLETKGYNFSRNDALLIMKCFSTNGLLKRPAILQKRWYDDEKFASKAKEVIVNSKMSLYDLLQLQPEEEKRLLTYQDFFRFTYSGNSWWLDDNYACVLQLCDKMSRGFFRRWALDPFYELIHKRLPLGCCEMILETLNN</sequence>
<reference evidence="1 2" key="1">
    <citation type="journal article" date="2024" name="bioRxiv">
        <title>A reference genome for Trichogramma kaykai: A tiny desert-dwelling parasitoid wasp with competing sex-ratio distorters.</title>
        <authorList>
            <person name="Culotta J."/>
            <person name="Lindsey A.R."/>
        </authorList>
    </citation>
    <scope>NUCLEOTIDE SEQUENCE [LARGE SCALE GENOMIC DNA]</scope>
    <source>
        <strain evidence="1 2">KSX58</strain>
    </source>
</reference>
<accession>A0ABD2WJJ2</accession>